<evidence type="ECO:0000256" key="1">
    <source>
        <dbReference type="ARBA" id="ARBA00022737"/>
    </source>
</evidence>
<reference evidence="5" key="1">
    <citation type="submission" date="2015-01" db="EMBL/GenBank/DDBJ databases">
        <authorList>
            <person name="Manzoor Shahid"/>
            <person name="Zubair Saima"/>
        </authorList>
    </citation>
    <scope>NUCLEOTIDE SEQUENCE [LARGE SCALE GENOMIC DNA]</scope>
    <source>
        <strain evidence="5">Sp3</strain>
    </source>
</reference>
<dbReference type="Gene3D" id="1.25.40.10">
    <property type="entry name" value="Tetratricopeptide repeat domain"/>
    <property type="match status" value="2"/>
</dbReference>
<protein>
    <recommendedName>
        <fullName evidence="6">TPR repeat-containing protein</fullName>
    </recommendedName>
</protein>
<dbReference type="RefSeq" id="WP_044665677.1">
    <property type="nucleotide sequence ID" value="NZ_CDRZ01000259.1"/>
</dbReference>
<dbReference type="PANTHER" id="PTHR44858">
    <property type="entry name" value="TETRATRICOPEPTIDE REPEAT PROTEIN 6"/>
    <property type="match status" value="1"/>
</dbReference>
<evidence type="ECO:0000313" key="4">
    <source>
        <dbReference type="EMBL" id="CEO89798.1"/>
    </source>
</evidence>
<keyword evidence="1" id="KW-0677">Repeat</keyword>
<dbReference type="Pfam" id="PF13432">
    <property type="entry name" value="TPR_16"/>
    <property type="match status" value="1"/>
</dbReference>
<feature type="repeat" description="TPR" evidence="3">
    <location>
        <begin position="83"/>
        <end position="116"/>
    </location>
</feature>
<organism evidence="4 5">
    <name type="scientific">Syntrophaceticus schinkii</name>
    <dbReference type="NCBI Taxonomy" id="499207"/>
    <lineage>
        <taxon>Bacteria</taxon>
        <taxon>Bacillati</taxon>
        <taxon>Bacillota</taxon>
        <taxon>Clostridia</taxon>
        <taxon>Thermoanaerobacterales</taxon>
        <taxon>Thermoanaerobacterales Family III. Incertae Sedis</taxon>
        <taxon>Syntrophaceticus</taxon>
    </lineage>
</organism>
<dbReference type="Pfam" id="PF13176">
    <property type="entry name" value="TPR_7"/>
    <property type="match status" value="1"/>
</dbReference>
<dbReference type="SUPFAM" id="SSF48452">
    <property type="entry name" value="TPR-like"/>
    <property type="match status" value="1"/>
</dbReference>
<dbReference type="Proteomes" id="UP000046155">
    <property type="component" value="Unassembled WGS sequence"/>
</dbReference>
<evidence type="ECO:0000256" key="3">
    <source>
        <dbReference type="PROSITE-ProRule" id="PRU00339"/>
    </source>
</evidence>
<dbReference type="InterPro" id="IPR019734">
    <property type="entry name" value="TPR_rpt"/>
</dbReference>
<keyword evidence="2 3" id="KW-0802">TPR repeat</keyword>
<keyword evidence="5" id="KW-1185">Reference proteome</keyword>
<sequence>MIKYFRQFIGAVRKWWVGGKTIEHYQELYYLQSIAPEFQHVQSCNLESPTDWCLKGEELVQASQFQEAILCFEQVLKLSPRHVAALSGKGFCFYKMGYIKTAFECFSQALAFQPKDIGLLVNCGNCYCHFQEYDKALQCYKKALRYCASPIIWNNAGYCLVCLKRFEDACSAYRKAIKVSETEDVNILSNAAAAFLKFR</sequence>
<accession>A0A0B7MNJ0</accession>
<dbReference type="Pfam" id="PF13181">
    <property type="entry name" value="TPR_8"/>
    <property type="match status" value="1"/>
</dbReference>
<evidence type="ECO:0000313" key="5">
    <source>
        <dbReference type="Proteomes" id="UP000046155"/>
    </source>
</evidence>
<dbReference type="InterPro" id="IPR050498">
    <property type="entry name" value="Ycf3"/>
</dbReference>
<dbReference type="InterPro" id="IPR011990">
    <property type="entry name" value="TPR-like_helical_dom_sf"/>
</dbReference>
<gene>
    <name evidence="4" type="ORF">SSCH_600017</name>
</gene>
<name>A0A0B7MNJ0_9FIRM</name>
<dbReference type="AlphaFoldDB" id="A0A0B7MNJ0"/>
<proteinExistence type="predicted"/>
<evidence type="ECO:0000256" key="2">
    <source>
        <dbReference type="ARBA" id="ARBA00022803"/>
    </source>
</evidence>
<dbReference type="SMART" id="SM00028">
    <property type="entry name" value="TPR"/>
    <property type="match status" value="4"/>
</dbReference>
<dbReference type="OrthoDB" id="1721581at2"/>
<feature type="repeat" description="TPR" evidence="3">
    <location>
        <begin position="49"/>
        <end position="82"/>
    </location>
</feature>
<dbReference type="PANTHER" id="PTHR44858:SF1">
    <property type="entry name" value="UDP-N-ACETYLGLUCOSAMINE--PEPTIDE N-ACETYLGLUCOSAMINYLTRANSFERASE SPINDLY-RELATED"/>
    <property type="match status" value="1"/>
</dbReference>
<dbReference type="EMBL" id="CDRZ01000259">
    <property type="protein sequence ID" value="CEO89798.1"/>
    <property type="molecule type" value="Genomic_DNA"/>
</dbReference>
<evidence type="ECO:0008006" key="6">
    <source>
        <dbReference type="Google" id="ProtNLM"/>
    </source>
</evidence>
<dbReference type="PROSITE" id="PS50005">
    <property type="entry name" value="TPR"/>
    <property type="match status" value="2"/>
</dbReference>